<dbReference type="GO" id="GO:0046872">
    <property type="term" value="F:metal ion binding"/>
    <property type="evidence" value="ECO:0007669"/>
    <property type="project" value="UniProtKB-KW"/>
</dbReference>
<proteinExistence type="inferred from homology"/>
<evidence type="ECO:0000256" key="4">
    <source>
        <dbReference type="ARBA" id="ARBA00022723"/>
    </source>
</evidence>
<feature type="transmembrane region" description="Helical" evidence="12">
    <location>
        <begin position="286"/>
        <end position="309"/>
    </location>
</feature>
<dbReference type="EMBL" id="AP014879">
    <property type="protein sequence ID" value="BAV32568.1"/>
    <property type="molecule type" value="Genomic_DNA"/>
</dbReference>
<sequence>MNAHRKQIAVWLLIVAAMIFLMVVLGGTTRLTRSGLSIVEWRLFEGTLPPLTEAHWQELFELYKKTPEYQKINVGMDLAGFEKIFWLEYLHRLWGRLIFFVALVPLLWFLWRGRIEKKLIPRMVAVPLLVALNGVLGWFMVASGLVDIPRVSPYRLTAHLGLAVAIYAYILWMGLNLLTDRPAGGAPPELRRFAHVVTMLVFLMILTGGFVAGTKAGFAFNTFPLMNGRFFPEGMYAMQPFWTNLFENIATVQFNHRLLAYLLCLLIPLFWWQVTRADLPHRARRAAHLLLGWLVVQVGLGVATLVHVVPVSLGAAHQAGALVLFSLALHSLHTLRASRGA</sequence>
<evidence type="ECO:0000256" key="1">
    <source>
        <dbReference type="ARBA" id="ARBA00001970"/>
    </source>
</evidence>
<comment type="catalytic activity">
    <reaction evidence="11">
        <text>Fe(II)-heme o + 2 A + H2O = Fe(II)-heme a + 2 AH2</text>
        <dbReference type="Rhea" id="RHEA:63388"/>
        <dbReference type="ChEBI" id="CHEBI:13193"/>
        <dbReference type="ChEBI" id="CHEBI:15377"/>
        <dbReference type="ChEBI" id="CHEBI:17499"/>
        <dbReference type="ChEBI" id="CHEBI:60530"/>
        <dbReference type="ChEBI" id="CHEBI:61715"/>
        <dbReference type="EC" id="1.17.99.9"/>
    </reaction>
    <physiologicalReaction direction="left-to-right" evidence="11">
        <dbReference type="Rhea" id="RHEA:63389"/>
    </physiologicalReaction>
</comment>
<evidence type="ECO:0000313" key="14">
    <source>
        <dbReference type="Proteomes" id="UP000243180"/>
    </source>
</evidence>
<protein>
    <submittedName>
        <fullName evidence="13">Heme A synthase</fullName>
    </submittedName>
</protein>
<dbReference type="InterPro" id="IPR003780">
    <property type="entry name" value="COX15/CtaA_fam"/>
</dbReference>
<keyword evidence="8" id="KW-0350">Heme biosynthesis</keyword>
<dbReference type="PANTHER" id="PTHR23289:SF2">
    <property type="entry name" value="CYTOCHROME C OXIDASE ASSEMBLY PROTEIN COX15 HOMOLOG"/>
    <property type="match status" value="1"/>
</dbReference>
<dbReference type="GO" id="GO:0016653">
    <property type="term" value="F:oxidoreductase activity, acting on NAD(P)H, heme protein as acceptor"/>
    <property type="evidence" value="ECO:0007669"/>
    <property type="project" value="TreeGrafter"/>
</dbReference>
<dbReference type="GO" id="GO:0120547">
    <property type="term" value="F:heme A synthase activity"/>
    <property type="evidence" value="ECO:0007669"/>
    <property type="project" value="UniProtKB-EC"/>
</dbReference>
<comment type="subcellular location">
    <subcellularLocation>
        <location evidence="2">Membrane</location>
        <topology evidence="2">Multi-pass membrane protein</topology>
    </subcellularLocation>
</comment>
<name>A0A1B4XCN1_9GAMM</name>
<feature type="transmembrane region" description="Helical" evidence="12">
    <location>
        <begin position="199"/>
        <end position="220"/>
    </location>
</feature>
<gene>
    <name evidence="13" type="ORF">SCL_0246</name>
</gene>
<dbReference type="AlphaFoldDB" id="A0A1B4XCN1"/>
<evidence type="ECO:0000256" key="12">
    <source>
        <dbReference type="SAM" id="Phobius"/>
    </source>
</evidence>
<evidence type="ECO:0000256" key="5">
    <source>
        <dbReference type="ARBA" id="ARBA00022989"/>
    </source>
</evidence>
<dbReference type="InParanoid" id="A0A1B4XCN1"/>
<feature type="transmembrane region" description="Helical" evidence="12">
    <location>
        <begin position="158"/>
        <end position="178"/>
    </location>
</feature>
<evidence type="ECO:0000256" key="7">
    <source>
        <dbReference type="ARBA" id="ARBA00023004"/>
    </source>
</evidence>
<evidence type="ECO:0000256" key="9">
    <source>
        <dbReference type="ARBA" id="ARBA00023136"/>
    </source>
</evidence>
<dbReference type="PANTHER" id="PTHR23289">
    <property type="entry name" value="CYTOCHROME C OXIDASE ASSEMBLY PROTEIN COX15"/>
    <property type="match status" value="1"/>
</dbReference>
<comment type="cofactor">
    <cofactor evidence="1">
        <name>heme b</name>
        <dbReference type="ChEBI" id="CHEBI:60344"/>
    </cofactor>
</comment>
<evidence type="ECO:0000313" key="13">
    <source>
        <dbReference type="EMBL" id="BAV32568.1"/>
    </source>
</evidence>
<keyword evidence="7" id="KW-0408">Iron</keyword>
<dbReference type="Proteomes" id="UP000243180">
    <property type="component" value="Chromosome"/>
</dbReference>
<evidence type="ECO:0000256" key="8">
    <source>
        <dbReference type="ARBA" id="ARBA00023133"/>
    </source>
</evidence>
<keyword evidence="5 12" id="KW-1133">Transmembrane helix</keyword>
<dbReference type="GO" id="GO:0006784">
    <property type="term" value="P:heme A biosynthetic process"/>
    <property type="evidence" value="ECO:0007669"/>
    <property type="project" value="InterPro"/>
</dbReference>
<keyword evidence="4" id="KW-0479">Metal-binding</keyword>
<dbReference type="InterPro" id="IPR023754">
    <property type="entry name" value="HemeA_Synthase_type2"/>
</dbReference>
<keyword evidence="3 12" id="KW-0812">Transmembrane</keyword>
<evidence type="ECO:0000256" key="11">
    <source>
        <dbReference type="ARBA" id="ARBA00048044"/>
    </source>
</evidence>
<dbReference type="Pfam" id="PF02628">
    <property type="entry name" value="COX15-CtaA"/>
    <property type="match status" value="1"/>
</dbReference>
<dbReference type="HAMAP" id="MF_01665">
    <property type="entry name" value="HemeA_synth_type2"/>
    <property type="match status" value="1"/>
</dbReference>
<feature type="transmembrane region" description="Helical" evidence="12">
    <location>
        <begin position="258"/>
        <end position="274"/>
    </location>
</feature>
<evidence type="ECO:0000256" key="6">
    <source>
        <dbReference type="ARBA" id="ARBA00023002"/>
    </source>
</evidence>
<feature type="transmembrane region" description="Helical" evidence="12">
    <location>
        <begin position="9"/>
        <end position="27"/>
    </location>
</feature>
<dbReference type="RefSeq" id="WP_096359240.1">
    <property type="nucleotide sequence ID" value="NZ_AP014879.1"/>
</dbReference>
<accession>A0A1B4XCN1</accession>
<evidence type="ECO:0000256" key="2">
    <source>
        <dbReference type="ARBA" id="ARBA00004141"/>
    </source>
</evidence>
<feature type="transmembrane region" description="Helical" evidence="12">
    <location>
        <begin position="315"/>
        <end position="335"/>
    </location>
</feature>
<dbReference type="OrthoDB" id="9793156at2"/>
<keyword evidence="6" id="KW-0560">Oxidoreductase</keyword>
<feature type="transmembrane region" description="Helical" evidence="12">
    <location>
        <begin position="123"/>
        <end position="146"/>
    </location>
</feature>
<dbReference type="GO" id="GO:0016020">
    <property type="term" value="C:membrane"/>
    <property type="evidence" value="ECO:0007669"/>
    <property type="project" value="UniProtKB-SubCell"/>
</dbReference>
<evidence type="ECO:0000256" key="3">
    <source>
        <dbReference type="ARBA" id="ARBA00022692"/>
    </source>
</evidence>
<organism evidence="13 14">
    <name type="scientific">Sulfuricaulis limicola</name>
    <dbReference type="NCBI Taxonomy" id="1620215"/>
    <lineage>
        <taxon>Bacteria</taxon>
        <taxon>Pseudomonadati</taxon>
        <taxon>Pseudomonadota</taxon>
        <taxon>Gammaproteobacteria</taxon>
        <taxon>Acidiferrobacterales</taxon>
        <taxon>Acidiferrobacteraceae</taxon>
        <taxon>Sulfuricaulis</taxon>
    </lineage>
</organism>
<dbReference type="KEGG" id="slim:SCL_0246"/>
<reference evidence="13 14" key="1">
    <citation type="submission" date="2015-05" db="EMBL/GenBank/DDBJ databases">
        <title>Complete genome sequence of a sulfur-oxidizing gammaproteobacterium strain HA5.</title>
        <authorList>
            <person name="Miura A."/>
            <person name="Kojima H."/>
            <person name="Fukui M."/>
        </authorList>
    </citation>
    <scope>NUCLEOTIDE SEQUENCE [LARGE SCALE GENOMIC DNA]</scope>
    <source>
        <strain evidence="13 14">HA5</strain>
    </source>
</reference>
<evidence type="ECO:0000256" key="10">
    <source>
        <dbReference type="ARBA" id="ARBA00044501"/>
    </source>
</evidence>
<comment type="pathway">
    <text evidence="10">Porphyrin-containing compound metabolism; heme A biosynthesis; heme A from heme O: step 1/1.</text>
</comment>
<keyword evidence="9 12" id="KW-0472">Membrane</keyword>
<keyword evidence="14" id="KW-1185">Reference proteome</keyword>
<feature type="transmembrane region" description="Helical" evidence="12">
    <location>
        <begin position="93"/>
        <end position="111"/>
    </location>
</feature>